<dbReference type="EMBL" id="SPRX01000013">
    <property type="protein sequence ID" value="TIC67141.1"/>
    <property type="molecule type" value="Genomic_DNA"/>
</dbReference>
<feature type="domain" description="Pre-mRNA-splicing factor Syf1/CRNKL1-like C-terminal HAT-repeats" evidence="15">
    <location>
        <begin position="1269"/>
        <end position="1666"/>
    </location>
</feature>
<dbReference type="PANTHER" id="PTHR11246:SF5">
    <property type="entry name" value="PRE-MRNA-SPLICING FACTOR SYF1"/>
    <property type="match status" value="1"/>
</dbReference>
<evidence type="ECO:0000256" key="2">
    <source>
        <dbReference type="ARBA" id="ARBA00008644"/>
    </source>
</evidence>
<evidence type="ECO:0000256" key="12">
    <source>
        <dbReference type="SAM" id="Coils"/>
    </source>
</evidence>
<evidence type="ECO:0000256" key="5">
    <source>
        <dbReference type="ARBA" id="ARBA00022728"/>
    </source>
</evidence>
<dbReference type="Gene3D" id="1.20.58.1420">
    <property type="entry name" value="Dsl1p vesicle tethering complex, Tip20p subunit, domain B"/>
    <property type="match status" value="1"/>
</dbReference>
<dbReference type="InterPro" id="IPR042042">
    <property type="entry name" value="Tip20p_domB"/>
</dbReference>
<keyword evidence="8" id="KW-0539">Nucleus</keyword>
<gene>
    <name evidence="17" type="ORF">E3Q01_01411</name>
</gene>
<keyword evidence="12" id="KW-0175">Coiled coil</keyword>
<dbReference type="Proteomes" id="UP000310708">
    <property type="component" value="Unassembled WGS sequence"/>
</dbReference>
<keyword evidence="4" id="KW-0507">mRNA processing</keyword>
<dbReference type="InterPro" id="IPR003107">
    <property type="entry name" value="HAT"/>
</dbReference>
<dbReference type="PROSITE" id="PS51386">
    <property type="entry name" value="RINT1_TIP20"/>
    <property type="match status" value="1"/>
</dbReference>
<evidence type="ECO:0000256" key="13">
    <source>
        <dbReference type="SAM" id="MobiDB-lite"/>
    </source>
</evidence>
<dbReference type="SMART" id="SM00386">
    <property type="entry name" value="HAT"/>
    <property type="match status" value="10"/>
</dbReference>
<feature type="domain" description="Pre-mRNA-splicing factor Syf1-like N-terminal HAT-repeats" evidence="16">
    <location>
        <begin position="905"/>
        <end position="998"/>
    </location>
</feature>
<evidence type="ECO:0000256" key="8">
    <source>
        <dbReference type="ARBA" id="ARBA00023242"/>
    </source>
</evidence>
<organism evidence="17 18">
    <name type="scientific">Wallemia mellicola</name>
    <dbReference type="NCBI Taxonomy" id="1708541"/>
    <lineage>
        <taxon>Eukaryota</taxon>
        <taxon>Fungi</taxon>
        <taxon>Dikarya</taxon>
        <taxon>Basidiomycota</taxon>
        <taxon>Wallemiomycotina</taxon>
        <taxon>Wallemiomycetes</taxon>
        <taxon>Wallemiales</taxon>
        <taxon>Wallemiaceae</taxon>
        <taxon>Wallemia</taxon>
    </lineage>
</organism>
<evidence type="ECO:0000256" key="11">
    <source>
        <dbReference type="ARBA" id="ARBA00067212"/>
    </source>
</evidence>
<dbReference type="SUPFAM" id="SSF48452">
    <property type="entry name" value="TPR-like"/>
    <property type="match status" value="3"/>
</dbReference>
<evidence type="ECO:0000256" key="4">
    <source>
        <dbReference type="ARBA" id="ARBA00022664"/>
    </source>
</evidence>
<sequence>MDVEEQVIDKLNGGISLRDELIELEYNNFDKFTSKFKQLGQSNDELKSQYNQLIANYNEYNKTNSLAVDYEELSILKSYNEWLLDLIVFSRMLDDLVVNFSPDKYQAVRDTELELLGKYKNDYISKLKENSFNRIVNALSGKLSDDLQQFGYPNNEIKPLDLSVYPNFSHNWHTLDDFDKVTSKIDNCSYKALVIQSLINPIKLRFTYHFDSDSYTNKLTKPEFYLNFITSSIIKHKRFVSSEIQHLSPTTDTLSTFVDQIAYLAKDKFTRSIPVLLDNANLLTHTVHHCLKFDHFIHSNSLSTSTNITNDFLNNNDWFNSWLDSETKLANQTFQTIISSKDAWSFIHQRSSQGDDSDDDLSLENKPSVNCTVSAQRILDLIETITDRYKPLPALHQQASFMIKVQLPLIEKYGSKLTMSLDAFESYSSTFIAAMSSVPGSFGEKHKSDQDDTLGSSTLTKLIKIITNSQHFSSKISEWGEEPFFLELWEHFTRVSSQESFEKTIFSELSTMFITLAQRAQGILVSHTTSSVMLSFNEYLKSRLWNLEVQADKNEYNQELTRSYSILKHHLDNIHEKLFSGSKLITKVLIKQISYSVKGSIEESILGLRQQFSQSSSQQLLNDVLKFTQLNTYHAEITFKAFMPVIDQLILLSLPTKATEDDFKDRTLSKAMQFAWEDDSEPYKKWCRQTQLSDLSLVGCMGDFNEREFTVDQLKAQRLLRMRNDHHRIRERMTIDELKDIFPLTKPLPTPSNNKSIAKVIDLQFEEELSRNPTNLRTWFSYIDVIQSKLDILTPIDDDDNLDIVLKEILGPLATEDRRSIYQTLTSVYERALAMFPLNYRLWFNYLLMRLSFLTGNITAADISQLKNTRRRLVKGQPIVDLEKGDERIPWKEVSESNYLDGIVGESEWKATAAVFERCLSWMPSMPRLWILYLSLLSNPACPSRLAHTHARRTFDRALRTLPPSLHVRIWPSYLNWAKSIGGNCLTIVWRRYLAVDPYPIETYIQLLLNGEQASSRALEACKLLLKLSRLSRENHYVSPQGKSPYMLLNDWLEVCSEYADVIGVDVDQATALKPLQVGGKQNEMDRTEGTSSDQLVKSTIDSSADADIDPSSSQKLDVDSLVRQDGLSIYKDQAGRLWTGLATYWIRRGEFDKAREVFETAIDSVVTVRDFTQVFDAYAEFNEQLVTSLMDALADIEDEEKDDLEKELDDNMQSFEGLMDRRPFLVNDVMLRRNPNDVNEWQKRVALFDNNDEKIVETYTQAISTIKPKQAVGFGDLYANFAKYYESKGDLDSSRQIFEKATAVHYRRIDELAEIWIQWSEMELRHDNFEEAISVMQRATVIPKNTKVDYYDESIAPQRRLFKSLKLWSFYVDIEESIGTTESTKKVYDKIMDLKIANAQVIINYALFLEENDYFDDSFKVYERGVDAFTYPVAFELWNVYLSKFLKRYVGSFIMVDFANERTQGGSKIELARDLFEQAIEGMPSKFAKPIYLMYGKLEEEYGLAKRAIRVYERATQAVSDKDKFEMYKILIAKVAMNFGMAATRPVYEKSLEELPDKAAIVMGLRFANLERKLGEVDRARSIYAHTSQYCDPRIHKDFWEEWNQFEIDHGSEDTFREFLRIRRSVQASFNTEAHYLAAQSLHTNKDKEGEDEEAANADPMANVERAIPGFVKGQTQAKVGADDENEHENAEEATNNQDEIEIDEEDM</sequence>
<feature type="coiled-coil region" evidence="12">
    <location>
        <begin position="36"/>
        <end position="63"/>
    </location>
</feature>
<feature type="compositionally biased region" description="Acidic residues" evidence="13">
    <location>
        <begin position="1684"/>
        <end position="1693"/>
    </location>
</feature>
<dbReference type="Pfam" id="PF23231">
    <property type="entry name" value="HAT_Syf1_CNRKL1_C"/>
    <property type="match status" value="1"/>
</dbReference>
<accession>A0A4T0TQ09</accession>
<evidence type="ECO:0000256" key="6">
    <source>
        <dbReference type="ARBA" id="ARBA00022737"/>
    </source>
</evidence>
<comment type="caution">
    <text evidence="17">The sequence shown here is derived from an EMBL/GenBank/DDBJ whole genome shotgun (WGS) entry which is preliminary data.</text>
</comment>
<evidence type="ECO:0000256" key="3">
    <source>
        <dbReference type="ARBA" id="ARBA00011524"/>
    </source>
</evidence>
<evidence type="ECO:0000313" key="17">
    <source>
        <dbReference type="EMBL" id="TIC67141.1"/>
    </source>
</evidence>
<dbReference type="InterPro" id="IPR056350">
    <property type="entry name" value="HAT_Syf1_central"/>
</dbReference>
<dbReference type="FunFam" id="1.25.40.10:FF:000023">
    <property type="entry name" value="Pre-mRNA-splicing factor SYF1"/>
    <property type="match status" value="1"/>
</dbReference>
<proteinExistence type="inferred from homology"/>
<dbReference type="Pfam" id="PF04437">
    <property type="entry name" value="RINT1_TIP1"/>
    <property type="match status" value="1"/>
</dbReference>
<dbReference type="InterPro" id="IPR055433">
    <property type="entry name" value="HAT_Syf1-like_N"/>
</dbReference>
<feature type="domain" description="Pre-mRNA-splicing factor SYF1 central HAT repeats" evidence="14">
    <location>
        <begin position="1106"/>
        <end position="1267"/>
    </location>
</feature>
<evidence type="ECO:0000259" key="16">
    <source>
        <dbReference type="Pfam" id="PF23233"/>
    </source>
</evidence>
<dbReference type="GO" id="GO:0070939">
    <property type="term" value="C:Dsl1/NZR complex"/>
    <property type="evidence" value="ECO:0007669"/>
    <property type="project" value="InterPro"/>
</dbReference>
<evidence type="ECO:0000256" key="10">
    <source>
        <dbReference type="ARBA" id="ARBA00039472"/>
    </source>
</evidence>
<name>A0A4T0TQ09_9BASI</name>
<dbReference type="InterPro" id="IPR055430">
    <property type="entry name" value="HAT_Syf1_CNRKL1_C"/>
</dbReference>
<keyword evidence="7" id="KW-0508">mRNA splicing</keyword>
<feature type="compositionally biased region" description="Acidic residues" evidence="13">
    <location>
        <begin position="1700"/>
        <end position="1709"/>
    </location>
</feature>
<dbReference type="GO" id="GO:0000974">
    <property type="term" value="C:Prp19 complex"/>
    <property type="evidence" value="ECO:0007669"/>
    <property type="project" value="TreeGrafter"/>
</dbReference>
<evidence type="ECO:0000256" key="9">
    <source>
        <dbReference type="ARBA" id="ARBA00037272"/>
    </source>
</evidence>
<comment type="similarity">
    <text evidence="2">Belongs to the crooked-neck family.</text>
</comment>
<dbReference type="Pfam" id="PF23220">
    <property type="entry name" value="HAT_Syf1_M"/>
    <property type="match status" value="1"/>
</dbReference>
<dbReference type="InterPro" id="IPR045075">
    <property type="entry name" value="Syf1-like"/>
</dbReference>
<dbReference type="PANTHER" id="PTHR11246">
    <property type="entry name" value="PRE-MRNA SPLICING FACTOR"/>
    <property type="match status" value="1"/>
</dbReference>
<feature type="coiled-coil region" evidence="12">
    <location>
        <begin position="1195"/>
        <end position="1222"/>
    </location>
</feature>
<keyword evidence="6" id="KW-0677">Repeat</keyword>
<dbReference type="Pfam" id="PF23233">
    <property type="entry name" value="HAT_Syf1_CNRKL1_N"/>
    <property type="match status" value="1"/>
</dbReference>
<dbReference type="InterPro" id="IPR011990">
    <property type="entry name" value="TPR-like_helical_dom_sf"/>
</dbReference>
<dbReference type="GO" id="GO:0006890">
    <property type="term" value="P:retrograde vesicle-mediated transport, Golgi to endoplasmic reticulum"/>
    <property type="evidence" value="ECO:0007669"/>
    <property type="project" value="InterPro"/>
</dbReference>
<dbReference type="GO" id="GO:0071014">
    <property type="term" value="C:post-mRNA release spliceosomal complex"/>
    <property type="evidence" value="ECO:0007669"/>
    <property type="project" value="TreeGrafter"/>
</dbReference>
<dbReference type="FunFam" id="1.25.40.10:FF:000137">
    <property type="entry name" value="Pre-mRNA-splicing factor syf1"/>
    <property type="match status" value="1"/>
</dbReference>
<evidence type="ECO:0000259" key="14">
    <source>
        <dbReference type="Pfam" id="PF23220"/>
    </source>
</evidence>
<dbReference type="Gene3D" id="1.25.40.10">
    <property type="entry name" value="Tetratricopeptide repeat domain"/>
    <property type="match status" value="4"/>
</dbReference>
<comment type="subcellular location">
    <subcellularLocation>
        <location evidence="1">Nucleus</location>
    </subcellularLocation>
</comment>
<evidence type="ECO:0000313" key="18">
    <source>
        <dbReference type="Proteomes" id="UP000310708"/>
    </source>
</evidence>
<dbReference type="InterPro" id="IPR007528">
    <property type="entry name" value="RINT1_Tip20"/>
</dbReference>
<protein>
    <recommendedName>
        <fullName evidence="10">Pre-mRNA-splicing factor SYF1</fullName>
    </recommendedName>
    <alternativeName>
        <fullName evidence="11">Pre-mRNA-splicing factor syf1</fullName>
    </alternativeName>
</protein>
<reference evidence="17 18" key="1">
    <citation type="submission" date="2019-03" db="EMBL/GenBank/DDBJ databases">
        <title>Sequencing 25 genomes of Wallemia mellicola.</title>
        <authorList>
            <person name="Gostincar C."/>
        </authorList>
    </citation>
    <scope>NUCLEOTIDE SEQUENCE [LARGE SCALE GENOMIC DNA]</scope>
    <source>
        <strain evidence="17 18">EXF-757</strain>
    </source>
</reference>
<keyword evidence="5" id="KW-0747">Spliceosome</keyword>
<comment type="function">
    <text evidence="9">Involved in pre-mRNA splicing and cell cycle progression.</text>
</comment>
<feature type="region of interest" description="Disordered" evidence="13">
    <location>
        <begin position="1642"/>
        <end position="1709"/>
    </location>
</feature>
<dbReference type="GO" id="GO:0006888">
    <property type="term" value="P:endoplasmic reticulum to Golgi vesicle-mediated transport"/>
    <property type="evidence" value="ECO:0007669"/>
    <property type="project" value="InterPro"/>
</dbReference>
<evidence type="ECO:0000256" key="7">
    <source>
        <dbReference type="ARBA" id="ARBA00023187"/>
    </source>
</evidence>
<comment type="subunit">
    <text evidence="3">Associated with the spliceosome.</text>
</comment>
<dbReference type="GO" id="GO:0071007">
    <property type="term" value="C:U2-type catalytic step 2 spliceosome"/>
    <property type="evidence" value="ECO:0007669"/>
    <property type="project" value="TreeGrafter"/>
</dbReference>
<evidence type="ECO:0000256" key="1">
    <source>
        <dbReference type="ARBA" id="ARBA00004123"/>
    </source>
</evidence>
<dbReference type="GO" id="GO:0000349">
    <property type="term" value="P:generation of catalytic spliceosome for first transesterification step"/>
    <property type="evidence" value="ECO:0007669"/>
    <property type="project" value="TreeGrafter"/>
</dbReference>
<evidence type="ECO:0000259" key="15">
    <source>
        <dbReference type="Pfam" id="PF23231"/>
    </source>
</evidence>